<proteinExistence type="predicted"/>
<dbReference type="PROSITE" id="PS50975">
    <property type="entry name" value="ATP_GRASP"/>
    <property type="match status" value="1"/>
</dbReference>
<dbReference type="Proteomes" id="UP000199341">
    <property type="component" value="Unassembled WGS sequence"/>
</dbReference>
<dbReference type="Pfam" id="PF13535">
    <property type="entry name" value="ATP-grasp_4"/>
    <property type="match status" value="1"/>
</dbReference>
<protein>
    <submittedName>
        <fullName evidence="6">ATP-grasp domain-containing protein</fullName>
    </submittedName>
</protein>
<evidence type="ECO:0000256" key="4">
    <source>
        <dbReference type="PROSITE-ProRule" id="PRU00409"/>
    </source>
</evidence>
<feature type="domain" description="ATP-grasp" evidence="5">
    <location>
        <begin position="124"/>
        <end position="326"/>
    </location>
</feature>
<dbReference type="InterPro" id="IPR013815">
    <property type="entry name" value="ATP_grasp_subdomain_1"/>
</dbReference>
<dbReference type="EMBL" id="FNIE01000006">
    <property type="protein sequence ID" value="SDN97174.1"/>
    <property type="molecule type" value="Genomic_DNA"/>
</dbReference>
<dbReference type="GO" id="GO:0046872">
    <property type="term" value="F:metal ion binding"/>
    <property type="evidence" value="ECO:0007669"/>
    <property type="project" value="InterPro"/>
</dbReference>
<evidence type="ECO:0000256" key="1">
    <source>
        <dbReference type="ARBA" id="ARBA00022598"/>
    </source>
</evidence>
<keyword evidence="1" id="KW-0436">Ligase</keyword>
<reference evidence="6 7" key="1">
    <citation type="submission" date="2016-10" db="EMBL/GenBank/DDBJ databases">
        <authorList>
            <person name="de Groot N.N."/>
        </authorList>
    </citation>
    <scope>NUCLEOTIDE SEQUENCE [LARGE SCALE GENOMIC DNA]</scope>
    <source>
        <strain evidence="6 7">CGMCC 4.2022</strain>
    </source>
</reference>
<dbReference type="Gene3D" id="3.30.470.20">
    <property type="entry name" value="ATP-grasp fold, B domain"/>
    <property type="match status" value="1"/>
</dbReference>
<evidence type="ECO:0000256" key="2">
    <source>
        <dbReference type="ARBA" id="ARBA00022741"/>
    </source>
</evidence>
<dbReference type="STRING" id="310781.SAMN05216259_106398"/>
<gene>
    <name evidence="6" type="ORF">SAMN05216259_106398</name>
</gene>
<dbReference type="Pfam" id="PF18603">
    <property type="entry name" value="LAL_C2"/>
    <property type="match status" value="1"/>
</dbReference>
<dbReference type="InterPro" id="IPR052032">
    <property type="entry name" value="ATP-dep_AA_Ligase"/>
</dbReference>
<dbReference type="AlphaFoldDB" id="A0A1H0FRG6"/>
<dbReference type="GO" id="GO:0016874">
    <property type="term" value="F:ligase activity"/>
    <property type="evidence" value="ECO:0007669"/>
    <property type="project" value="UniProtKB-KW"/>
</dbReference>
<dbReference type="SUPFAM" id="SSF56059">
    <property type="entry name" value="Glutathione synthetase ATP-binding domain-like"/>
    <property type="match status" value="1"/>
</dbReference>
<dbReference type="PANTHER" id="PTHR43585">
    <property type="entry name" value="FUMIPYRROLE BIOSYNTHESIS PROTEIN C"/>
    <property type="match status" value="1"/>
</dbReference>
<dbReference type="RefSeq" id="WP_093785148.1">
    <property type="nucleotide sequence ID" value="NZ_FNIE01000006.1"/>
</dbReference>
<evidence type="ECO:0000313" key="6">
    <source>
        <dbReference type="EMBL" id="SDN97174.1"/>
    </source>
</evidence>
<dbReference type="Gene3D" id="3.40.50.20">
    <property type="match status" value="1"/>
</dbReference>
<dbReference type="PANTHER" id="PTHR43585:SF2">
    <property type="entry name" value="ATP-GRASP ENZYME FSQD"/>
    <property type="match status" value="1"/>
</dbReference>
<dbReference type="GO" id="GO:0005524">
    <property type="term" value="F:ATP binding"/>
    <property type="evidence" value="ECO:0007669"/>
    <property type="project" value="UniProtKB-UniRule"/>
</dbReference>
<dbReference type="InterPro" id="IPR040570">
    <property type="entry name" value="LAL_C2"/>
</dbReference>
<dbReference type="Gene3D" id="3.30.1490.20">
    <property type="entry name" value="ATP-grasp fold, A domain"/>
    <property type="match status" value="1"/>
</dbReference>
<organism evidence="6 7">
    <name type="scientific">Actinacidiphila guanduensis</name>
    <dbReference type="NCBI Taxonomy" id="310781"/>
    <lineage>
        <taxon>Bacteria</taxon>
        <taxon>Bacillati</taxon>
        <taxon>Actinomycetota</taxon>
        <taxon>Actinomycetes</taxon>
        <taxon>Kitasatosporales</taxon>
        <taxon>Streptomycetaceae</taxon>
        <taxon>Actinacidiphila</taxon>
    </lineage>
</organism>
<evidence type="ECO:0000259" key="5">
    <source>
        <dbReference type="PROSITE" id="PS50975"/>
    </source>
</evidence>
<sequence length="420" mass="44742">MSTQHTPSGPAVVVGFVGLAIPFIERFQPPGSVVYVEEPDVARKRQAAEKLAEVPYARGLIAWEYHRQGQADAFFHAHRDLDPAAIVPAVEYATPFAARLAERYGLPGASLGAAQILRDKALLRQVTSAAGIANPASRRVEGPQDVRAFMAEHPGPVVLKPANRQASIGVQVLYGGPAEAEAAWAHCVVQDEGIFVPDRPMELAMLAEEFVQGPEFSVEMLVGGGEPLFTNVTRKELYPGPYPVELAHVVPADIPAELTALLGERTAAVVEATGFRDGVVHCEWIVSGGEPHLVECAGRMPGDAIVDIIEAAYPVEFFRAYFAVMKGERPDDLPEKAEGGAAVRFLAPPPGTVVAVEGVAEAAKAEGVFHLDCGVPPGTRATGVRNSWDRVGIVMTRAGSPAEAYRLGEQAAALVRIETE</sequence>
<evidence type="ECO:0000313" key="7">
    <source>
        <dbReference type="Proteomes" id="UP000199341"/>
    </source>
</evidence>
<accession>A0A1H0FRG6</accession>
<keyword evidence="3 4" id="KW-0067">ATP-binding</keyword>
<dbReference type="OrthoDB" id="24041at2"/>
<evidence type="ECO:0000256" key="3">
    <source>
        <dbReference type="ARBA" id="ARBA00022840"/>
    </source>
</evidence>
<keyword evidence="2 4" id="KW-0547">Nucleotide-binding</keyword>
<name>A0A1H0FRG6_9ACTN</name>
<dbReference type="InterPro" id="IPR011761">
    <property type="entry name" value="ATP-grasp"/>
</dbReference>
<keyword evidence="7" id="KW-1185">Reference proteome</keyword>